<dbReference type="Proteomes" id="UP001492541">
    <property type="component" value="Chromosome"/>
</dbReference>
<accession>A0ABZ3H074</accession>
<evidence type="ECO:0000313" key="3">
    <source>
        <dbReference type="Proteomes" id="UP001492541"/>
    </source>
</evidence>
<dbReference type="Pfam" id="PF01850">
    <property type="entry name" value="PIN"/>
    <property type="match status" value="1"/>
</dbReference>
<evidence type="ECO:0000259" key="1">
    <source>
        <dbReference type="Pfam" id="PF01850"/>
    </source>
</evidence>
<dbReference type="RefSeq" id="WP_193808160.1">
    <property type="nucleotide sequence ID" value="NZ_CP087714.1"/>
</dbReference>
<proteinExistence type="predicted"/>
<reference evidence="2 3" key="1">
    <citation type="submission" date="2021-11" db="EMBL/GenBank/DDBJ databases">
        <title>Whole genome of Geoglobus acetivorans.</title>
        <authorList>
            <person name="Liu D."/>
        </authorList>
    </citation>
    <scope>NUCLEOTIDE SEQUENCE [LARGE SCALE GENOMIC DNA]</scope>
    <source>
        <strain evidence="2 3">SBH6</strain>
    </source>
</reference>
<organism evidence="2 3">
    <name type="scientific">Geoglobus acetivorans</name>
    <dbReference type="NCBI Taxonomy" id="565033"/>
    <lineage>
        <taxon>Archaea</taxon>
        <taxon>Methanobacteriati</taxon>
        <taxon>Methanobacteriota</taxon>
        <taxon>Archaeoglobi</taxon>
        <taxon>Archaeoglobales</taxon>
        <taxon>Archaeoglobaceae</taxon>
        <taxon>Geoglobus</taxon>
    </lineage>
</organism>
<dbReference type="SUPFAM" id="SSF88723">
    <property type="entry name" value="PIN domain-like"/>
    <property type="match status" value="1"/>
</dbReference>
<dbReference type="PANTHER" id="PTHR39677:SF4">
    <property type="entry name" value="RIBONUCLEASE VAPC6"/>
    <property type="match status" value="1"/>
</dbReference>
<protein>
    <submittedName>
        <fullName evidence="2">PIN domain-containing protein</fullName>
    </submittedName>
</protein>
<dbReference type="Gene3D" id="3.40.50.1010">
    <property type="entry name" value="5'-nuclease"/>
    <property type="match status" value="1"/>
</dbReference>
<dbReference type="InterPro" id="IPR002716">
    <property type="entry name" value="PIN_dom"/>
</dbReference>
<dbReference type="PANTHER" id="PTHR39677">
    <property type="entry name" value="RIBONUCLEASE VAPC6"/>
    <property type="match status" value="1"/>
</dbReference>
<dbReference type="InterPro" id="IPR029060">
    <property type="entry name" value="PIN-like_dom_sf"/>
</dbReference>
<dbReference type="GeneID" id="90449422"/>
<name>A0ABZ3H074_GEOAI</name>
<gene>
    <name evidence="2" type="ORF">LPQ35_06995</name>
</gene>
<evidence type="ECO:0000313" key="2">
    <source>
        <dbReference type="EMBL" id="XAT63001.1"/>
    </source>
</evidence>
<dbReference type="EMBL" id="CP087714">
    <property type="protein sequence ID" value="XAT63001.1"/>
    <property type="molecule type" value="Genomic_DNA"/>
</dbReference>
<keyword evidence="3" id="KW-1185">Reference proteome</keyword>
<feature type="domain" description="PIN" evidence="1">
    <location>
        <begin position="22"/>
        <end position="92"/>
    </location>
</feature>
<sequence>MGDLKAITGKKSYELKNNPELIVEKEDELEELFMLFEIFEELEINREIRNLAYRFVKKYGLLPNDALILATCRFYGIKYLISFDSDFERACKKEGIVLIDNI</sequence>